<dbReference type="Pfam" id="PF06744">
    <property type="entry name" value="IcmF_C"/>
    <property type="match status" value="1"/>
</dbReference>
<reference evidence="3 4" key="1">
    <citation type="submission" date="2019-10" db="EMBL/GenBank/DDBJ databases">
        <title>Glaciimonas soli sp. nov., a psychrophilic bacterium isolated from the forest soil of a high elevation mountain in Taiwan.</title>
        <authorList>
            <person name="Wang L.-T."/>
            <person name="Shieh W.Y."/>
        </authorList>
    </citation>
    <scope>NUCLEOTIDE SEQUENCE [LARGE SCALE GENOMIC DNA]</scope>
    <source>
        <strain evidence="3 4">GS1</strain>
    </source>
</reference>
<comment type="caution">
    <text evidence="3">The sequence shown here is derived from an EMBL/GenBank/DDBJ whole genome shotgun (WGS) entry which is preliminary data.</text>
</comment>
<organism evidence="3 4">
    <name type="scientific">Glaciimonas soli</name>
    <dbReference type="NCBI Taxonomy" id="2590999"/>
    <lineage>
        <taxon>Bacteria</taxon>
        <taxon>Pseudomonadati</taxon>
        <taxon>Pseudomonadota</taxon>
        <taxon>Betaproteobacteria</taxon>
        <taxon>Burkholderiales</taxon>
        <taxon>Oxalobacteraceae</taxon>
        <taxon>Glaciimonas</taxon>
    </lineage>
</organism>
<dbReference type="PANTHER" id="PTHR36153">
    <property type="entry name" value="INNER MEMBRANE PROTEIN-RELATED"/>
    <property type="match status" value="1"/>
</dbReference>
<feature type="non-terminal residue" evidence="3">
    <location>
        <position position="587"/>
    </location>
</feature>
<dbReference type="InterPro" id="IPR010623">
    <property type="entry name" value="IcmF_C"/>
</dbReference>
<dbReference type="RefSeq" id="WP_322741699.1">
    <property type="nucleotide sequence ID" value="NZ_WINI01000013.1"/>
</dbReference>
<name>A0A843YSE4_9BURK</name>
<evidence type="ECO:0000313" key="3">
    <source>
        <dbReference type="EMBL" id="MQR02649.1"/>
    </source>
</evidence>
<protein>
    <submittedName>
        <fullName evidence="3">Type VI secretion system membrane subunit TssM</fullName>
    </submittedName>
</protein>
<gene>
    <name evidence="3" type="ORF">GEV47_18385</name>
</gene>
<sequence>SGERVVQSALPQNADLVQQARTFLADKPANQRLYQRTMAAMPNLNQQDFTLARAVGPQANSVFTLASGNQLTKGIPGIFTYAGYHTVFDPRLTEFVRDAQLDDAWVMGKSIAPLSDKAKEFIDDDPITKDIRSQYLQEYTQRWTAFLDDIRTVTGKDLKADVKLLSMYAAPDAPLSRLAKAAARETTLSRKLEIDGDNDRDLLDKASDTISKSSRAMFGVGQSQLEKELVDSHFAALRQVVTGETDAGQSSTAAPIPGLAAINGLLNAYFTSLLVADSALSSNGLPPDNTEVSRNLIQAADAAPAPFKTILSALVNGSTQKIGDGASIMLRKQAQEKLDRVNQLMAQQVSNPCQSGIAGHYPFAASVTEVAIDDFKRMFAAGGAADSFFQQQLAPFVETSSRPWRYINPATVTTPTPAQAAILGITASNDSAPSTNNSPTLLSEYLKLLVQQGPNPDFFAHAKAIREAYFQNPGNQTVAWKTNVSVTSLDPTIVELYMNFDGQAQRYVHGPVEQLTVNWPGPYGGTSLELTANPRISVPTSTIYMRGAWAMQHLMEQGKRIGPVANSKVTMEFSFDTRKAVLEFDSG</sequence>
<dbReference type="InterPro" id="IPR009612">
    <property type="entry name" value="IcmF-rel"/>
</dbReference>
<dbReference type="Pfam" id="PF06761">
    <property type="entry name" value="IcmF-related"/>
    <property type="match status" value="1"/>
</dbReference>
<feature type="non-terminal residue" evidence="3">
    <location>
        <position position="1"/>
    </location>
</feature>
<feature type="domain" description="Type VI secretion system IcmF C-terminal" evidence="1">
    <location>
        <begin position="483"/>
        <end position="586"/>
    </location>
</feature>
<accession>A0A843YSE4</accession>
<feature type="domain" description="IcmF-related" evidence="2">
    <location>
        <begin position="5"/>
        <end position="187"/>
    </location>
</feature>
<dbReference type="Proteomes" id="UP000451565">
    <property type="component" value="Unassembled WGS sequence"/>
</dbReference>
<evidence type="ECO:0000313" key="4">
    <source>
        <dbReference type="Proteomes" id="UP000451565"/>
    </source>
</evidence>
<dbReference type="EMBL" id="WINI01000013">
    <property type="protein sequence ID" value="MQR02649.1"/>
    <property type="molecule type" value="Genomic_DNA"/>
</dbReference>
<dbReference type="InterPro" id="IPR053156">
    <property type="entry name" value="T6SS_TssM-like"/>
</dbReference>
<dbReference type="AlphaFoldDB" id="A0A843YSE4"/>
<dbReference type="PANTHER" id="PTHR36153:SF1">
    <property type="entry name" value="TYPE VI SECRETION SYSTEM COMPONENT TSSM1"/>
    <property type="match status" value="1"/>
</dbReference>
<keyword evidence="4" id="KW-1185">Reference proteome</keyword>
<evidence type="ECO:0000259" key="1">
    <source>
        <dbReference type="Pfam" id="PF06744"/>
    </source>
</evidence>
<proteinExistence type="predicted"/>
<evidence type="ECO:0000259" key="2">
    <source>
        <dbReference type="Pfam" id="PF06761"/>
    </source>
</evidence>